<proteinExistence type="predicted"/>
<reference evidence="1" key="1">
    <citation type="journal article" date="2020" name="Nature">
        <title>Giant virus diversity and host interactions through global metagenomics.</title>
        <authorList>
            <person name="Schulz F."/>
            <person name="Roux S."/>
            <person name="Paez-Espino D."/>
            <person name="Jungbluth S."/>
            <person name="Walsh D.A."/>
            <person name="Denef V.J."/>
            <person name="McMahon K.D."/>
            <person name="Konstantinidis K.T."/>
            <person name="Eloe-Fadrosh E.A."/>
            <person name="Kyrpides N.C."/>
            <person name="Woyke T."/>
        </authorList>
    </citation>
    <scope>NUCLEOTIDE SEQUENCE</scope>
    <source>
        <strain evidence="1">GVMAG-M-3300020595-32</strain>
    </source>
</reference>
<evidence type="ECO:0000313" key="1">
    <source>
        <dbReference type="EMBL" id="QHT02762.1"/>
    </source>
</evidence>
<dbReference type="EMBL" id="MN739398">
    <property type="protein sequence ID" value="QHT02762.1"/>
    <property type="molecule type" value="Genomic_DNA"/>
</dbReference>
<protein>
    <submittedName>
        <fullName evidence="1">Uncharacterized protein</fullName>
    </submittedName>
</protein>
<dbReference type="AlphaFoldDB" id="A0A6C0CF37"/>
<name>A0A6C0CF37_9ZZZZ</name>
<organism evidence="1">
    <name type="scientific">viral metagenome</name>
    <dbReference type="NCBI Taxonomy" id="1070528"/>
    <lineage>
        <taxon>unclassified sequences</taxon>
        <taxon>metagenomes</taxon>
        <taxon>organismal metagenomes</taxon>
    </lineage>
</organism>
<sequence length="67" mass="8007">MDFLKDLVQIQQTIILEKLSDHLLTSETDKIEFIDKFNKPNYQLIKVSNTKMVIRKRVKIDDMIKEL</sequence>
<accession>A0A6C0CF37</accession>